<proteinExistence type="predicted"/>
<protein>
    <recommendedName>
        <fullName evidence="4">DUF732 domain-containing protein</fullName>
    </recommendedName>
</protein>
<evidence type="ECO:0000256" key="1">
    <source>
        <dbReference type="SAM" id="SignalP"/>
    </source>
</evidence>
<evidence type="ECO:0000313" key="3">
    <source>
        <dbReference type="Proteomes" id="UP000465360"/>
    </source>
</evidence>
<evidence type="ECO:0008006" key="4">
    <source>
        <dbReference type="Google" id="ProtNLM"/>
    </source>
</evidence>
<dbReference type="Proteomes" id="UP000465360">
    <property type="component" value="Unassembled WGS sequence"/>
</dbReference>
<name>A0A7I9YL45_MYCBU</name>
<keyword evidence="3" id="KW-1185">Reference proteome</keyword>
<organism evidence="2 3">
    <name type="scientific">Mycobacterium bourgelatii</name>
    <dbReference type="NCBI Taxonomy" id="1273442"/>
    <lineage>
        <taxon>Bacteria</taxon>
        <taxon>Bacillati</taxon>
        <taxon>Actinomycetota</taxon>
        <taxon>Actinomycetes</taxon>
        <taxon>Mycobacteriales</taxon>
        <taxon>Mycobacteriaceae</taxon>
        <taxon>Mycobacterium</taxon>
    </lineage>
</organism>
<comment type="caution">
    <text evidence="2">The sequence shown here is derived from an EMBL/GenBank/DDBJ whole genome shotgun (WGS) entry which is preliminary data.</text>
</comment>
<evidence type="ECO:0000313" key="2">
    <source>
        <dbReference type="EMBL" id="GFG89404.1"/>
    </source>
</evidence>
<sequence length="93" mass="10032">MTNQRKPIVAAFMATVAMGVMPTLAVSAHADPGDQYNDGLATSICQLLVQEHWTPQRVVTELVSSFPREIVANDADGYKMLRWAVATKCPGAA</sequence>
<dbReference type="AlphaFoldDB" id="A0A7I9YL45"/>
<feature type="chain" id="PRO_5038349449" description="DUF732 domain-containing protein" evidence="1">
    <location>
        <begin position="26"/>
        <end position="93"/>
    </location>
</feature>
<reference evidence="2 3" key="1">
    <citation type="journal article" date="2019" name="Emerg. Microbes Infect.">
        <title>Comprehensive subspecies identification of 175 nontuberculous mycobacteria species based on 7547 genomic profiles.</title>
        <authorList>
            <person name="Matsumoto Y."/>
            <person name="Kinjo T."/>
            <person name="Motooka D."/>
            <person name="Nabeya D."/>
            <person name="Jung N."/>
            <person name="Uechi K."/>
            <person name="Horii T."/>
            <person name="Iida T."/>
            <person name="Fujita J."/>
            <person name="Nakamura S."/>
        </authorList>
    </citation>
    <scope>NUCLEOTIDE SEQUENCE [LARGE SCALE GENOMIC DNA]</scope>
    <source>
        <strain evidence="2 3">JCM 30725</strain>
    </source>
</reference>
<dbReference type="EMBL" id="BLKZ01000001">
    <property type="protein sequence ID" value="GFG89404.1"/>
    <property type="molecule type" value="Genomic_DNA"/>
</dbReference>
<gene>
    <name evidence="2" type="ORF">MBOU_14460</name>
</gene>
<dbReference type="RefSeq" id="WP_163709620.1">
    <property type="nucleotide sequence ID" value="NZ_BLKZ01000001.1"/>
</dbReference>
<keyword evidence="1" id="KW-0732">Signal</keyword>
<feature type="signal peptide" evidence="1">
    <location>
        <begin position="1"/>
        <end position="25"/>
    </location>
</feature>
<accession>A0A7I9YL45</accession>